<sequence>MLIKDLFTKPVDRPINGVIKADQDDAASVWQELDEYVVTKELDDHFRRFFGAFLDALDNAGDPHILGLIGVWISGFFGSGKSHFLKILSYLLENREISYQGQTRRAIDFFDGKIQDAMLAGDIKRAVGTGADVILFNIDSKADSSSGRDAILRVFLKVFNEKLGYSGDYPHVADMERRLDGLGKLADFKAAFHAVAGVAWEQERDGYGFYLDEIVQALADALGKSPEGARAWLDSAEEDFNSLLTVENFAGWVRDYLDSRGPEQRIVFLVDEVGQFIGQDTHLMLSLQTIAENLGTACGGRAWVVVTSQEDIDAIIGEVRASRANDFSKIQGRFKTRLSLSSGNVDEVIQKRLLAKTEAAHAELADLYGASADILKNQLSFSNVGMTFKPYADAQDFANVYPFAPYQFQLVQKVFEAIRRHGVTGLHLARGERSMLDAFQAAAVQLADSDTGVLVPLHRFYPAIESFLEGIVKSTIDNAEGNDKLDPFDVLVLKTLFLIRYVDEIRGNVDNLVTLFVDRIDADRLALRRQIETSLQRLEKETLVGRNGEDFFFLTNEERDVSREIKDVDLSPAEEIKFLAELLFEDVLKGLRKHRFPDNNKDFGLTRLCDLHPHGTRTDGDLVLSVITPLADDYALYDEARCILNSSADGGALIIRLDDDKTLAREVRTHIQTDKYVGRKNDGTASHTTQRILRERYEENRERRQRLVRQLEQLCKEAACCAAGQPLQTKAGTAANAVADGLNYLVRNSFNKLGYLSHLSANPQAEIKAVLSATDVDDLGFSLEAGQGNLQAIDEVAQYIELAASANRQILLEDLVQERFGRRPYGWPEWEVVLLVARLVRRGDISLVMDGGVLALDKAFEAITSPSKWRRITVVKRKTVDSGKLQEARNLAKDVFGSIAPDGEDALDAHLREQLGRWRGDLTSYKTLADTGNYPGSQPIADALGVINKLLAETESFGLIGNFLERRADLLDLSDDVHELRNFFEHQRQTWDKLRQAEARFQPNRSWLDQDDTASRALTRIQEILTAPAPYGLVKEAEGLIQTIEQVNDALVAKHRDQVRPAIDAQLAKVQVELDDAKAGGDLRNQCLYPLQQLKARIETQTSIAHIAQAAASAVDLADAAFARIEAWAKAQQKQATGGDVNDKPSKPYVKPRRVIQAAALTPKPYLESQGDVDAYLDKLRTALEKAIADGDRIEVR</sequence>
<feature type="domain" description="Probable ATP-binding protein BrxC 4th six-stranded beta-sheet" evidence="3">
    <location>
        <begin position="568"/>
        <end position="745"/>
    </location>
</feature>
<reference evidence="4 5" key="1">
    <citation type="journal article" date="2020" name="Microorganisms">
        <title>Osmotic Adaptation and Compatible Solute Biosynthesis of Phototrophic Bacteria as Revealed from Genome Analyses.</title>
        <authorList>
            <person name="Imhoff J.F."/>
            <person name="Rahn T."/>
            <person name="Kunzel S."/>
            <person name="Keller A."/>
            <person name="Neulinger S.C."/>
        </authorList>
    </citation>
    <scope>NUCLEOTIDE SEQUENCE [LARGE SCALE GENOMIC DNA]</scope>
    <source>
        <strain evidence="4 5">DSM 6210</strain>
    </source>
</reference>
<comment type="caution">
    <text evidence="4">The sequence shown here is derived from an EMBL/GenBank/DDBJ whole genome shotgun (WGS) entry which is preliminary data.</text>
</comment>
<dbReference type="Pfam" id="PF25796">
    <property type="entry name" value="BREX_BrxC_4th"/>
    <property type="match status" value="1"/>
</dbReference>
<protein>
    <recommendedName>
        <fullName evidence="6">BREX system P-loop protein BrxC</fullName>
    </recommendedName>
</protein>
<dbReference type="EMBL" id="NRRV01000037">
    <property type="protein sequence ID" value="MBK1631997.1"/>
    <property type="molecule type" value="Genomic_DNA"/>
</dbReference>
<dbReference type="InterPro" id="IPR047679">
    <property type="entry name" value="BREX_BrxC"/>
</dbReference>
<dbReference type="InterPro" id="IPR058036">
    <property type="entry name" value="BREX_BrxC_4th"/>
</dbReference>
<evidence type="ECO:0000259" key="3">
    <source>
        <dbReference type="Pfam" id="PF25796"/>
    </source>
</evidence>
<feature type="domain" description="Probable ATP-binding protein BrxC winged helix-turn-helix" evidence="1">
    <location>
        <begin position="752"/>
        <end position="878"/>
    </location>
</feature>
<dbReference type="Pfam" id="PF25791">
    <property type="entry name" value="WHD_BREX_BrxC"/>
    <property type="match status" value="1"/>
</dbReference>
<dbReference type="RefSeq" id="WP_200239121.1">
    <property type="nucleotide sequence ID" value="NZ_NRRV01000037.1"/>
</dbReference>
<organism evidence="4 5">
    <name type="scientific">Thiohalocapsa halophila</name>
    <dbReference type="NCBI Taxonomy" id="69359"/>
    <lineage>
        <taxon>Bacteria</taxon>
        <taxon>Pseudomonadati</taxon>
        <taxon>Pseudomonadota</taxon>
        <taxon>Gammaproteobacteria</taxon>
        <taxon>Chromatiales</taxon>
        <taxon>Chromatiaceae</taxon>
        <taxon>Thiohalocapsa</taxon>
    </lineage>
</organism>
<evidence type="ECO:0008006" key="6">
    <source>
        <dbReference type="Google" id="ProtNLM"/>
    </source>
</evidence>
<name>A0ABS1CJC1_9GAMM</name>
<dbReference type="InterPro" id="IPR027417">
    <property type="entry name" value="P-loop_NTPase"/>
</dbReference>
<feature type="domain" description="Probable ATP-binding protein BrxC alpha-helical" evidence="2">
    <location>
        <begin position="885"/>
        <end position="1005"/>
    </location>
</feature>
<dbReference type="SUPFAM" id="SSF52540">
    <property type="entry name" value="P-loop containing nucleoside triphosphate hydrolases"/>
    <property type="match status" value="1"/>
</dbReference>
<evidence type="ECO:0000259" key="2">
    <source>
        <dbReference type="Pfam" id="PF25792"/>
    </source>
</evidence>
<dbReference type="NCBIfam" id="NF033441">
    <property type="entry name" value="BREX_BrxC"/>
    <property type="match status" value="1"/>
</dbReference>
<dbReference type="InterPro" id="IPR058038">
    <property type="entry name" value="BREX_BrxC_wHTH"/>
</dbReference>
<proteinExistence type="predicted"/>
<evidence type="ECO:0000313" key="4">
    <source>
        <dbReference type="EMBL" id="MBK1631997.1"/>
    </source>
</evidence>
<dbReference type="Pfam" id="PF25792">
    <property type="entry name" value="BREX_BrxC_helical"/>
    <property type="match status" value="1"/>
</dbReference>
<evidence type="ECO:0000259" key="1">
    <source>
        <dbReference type="Pfam" id="PF25791"/>
    </source>
</evidence>
<gene>
    <name evidence="4" type="ORF">CKO31_14880</name>
</gene>
<dbReference type="InterPro" id="IPR058037">
    <property type="entry name" value="BREX_BrxC_helical"/>
</dbReference>
<accession>A0ABS1CJC1</accession>
<keyword evidence="5" id="KW-1185">Reference proteome</keyword>
<evidence type="ECO:0000313" key="5">
    <source>
        <dbReference type="Proteomes" id="UP000748752"/>
    </source>
</evidence>
<dbReference type="Proteomes" id="UP000748752">
    <property type="component" value="Unassembled WGS sequence"/>
</dbReference>